<keyword evidence="2" id="KW-1185">Reference proteome</keyword>
<accession>A0AAN9IK15</accession>
<proteinExistence type="predicted"/>
<comment type="caution">
    <text evidence="1">The sequence shown here is derived from an EMBL/GenBank/DDBJ whole genome shotgun (WGS) entry which is preliminary data.</text>
</comment>
<name>A0AAN9IK15_CROPI</name>
<reference evidence="1 2" key="1">
    <citation type="submission" date="2024-01" db="EMBL/GenBank/DDBJ databases">
        <title>The genomes of 5 underutilized Papilionoideae crops provide insights into root nodulation and disease resistanc.</title>
        <authorList>
            <person name="Yuan L."/>
        </authorList>
    </citation>
    <scope>NUCLEOTIDE SEQUENCE [LARGE SCALE GENOMIC DNA]</scope>
    <source>
        <strain evidence="1">ZHUSHIDOU_FW_LH</strain>
        <tissue evidence="1">Leaf</tissue>
    </source>
</reference>
<sequence length="162" mass="17382">MGSCRELTMVDCHSDESGLEPHSGSELLVQTVGVRQSSSEAETGNVLGSDVESVAIVIYGCVESSRYDVMEMCRDGLIGGCELPDISILEKILEDEVRDCLRMCCGDLEFSSVGSGGLCSNENVQDEGNCDIPLEFIVDGLQNPRVQLGEPKDVNSNIFPSA</sequence>
<gene>
    <name evidence="1" type="ORF">RIF29_16725</name>
</gene>
<protein>
    <submittedName>
        <fullName evidence="1">Uncharacterized protein</fullName>
    </submittedName>
</protein>
<dbReference type="Proteomes" id="UP001372338">
    <property type="component" value="Unassembled WGS sequence"/>
</dbReference>
<evidence type="ECO:0000313" key="2">
    <source>
        <dbReference type="Proteomes" id="UP001372338"/>
    </source>
</evidence>
<dbReference type="EMBL" id="JAYWIO010000003">
    <property type="protein sequence ID" value="KAK7275606.1"/>
    <property type="molecule type" value="Genomic_DNA"/>
</dbReference>
<evidence type="ECO:0000313" key="1">
    <source>
        <dbReference type="EMBL" id="KAK7275606.1"/>
    </source>
</evidence>
<dbReference type="AlphaFoldDB" id="A0AAN9IK15"/>
<organism evidence="1 2">
    <name type="scientific">Crotalaria pallida</name>
    <name type="common">Smooth rattlebox</name>
    <name type="synonym">Crotalaria striata</name>
    <dbReference type="NCBI Taxonomy" id="3830"/>
    <lineage>
        <taxon>Eukaryota</taxon>
        <taxon>Viridiplantae</taxon>
        <taxon>Streptophyta</taxon>
        <taxon>Embryophyta</taxon>
        <taxon>Tracheophyta</taxon>
        <taxon>Spermatophyta</taxon>
        <taxon>Magnoliopsida</taxon>
        <taxon>eudicotyledons</taxon>
        <taxon>Gunneridae</taxon>
        <taxon>Pentapetalae</taxon>
        <taxon>rosids</taxon>
        <taxon>fabids</taxon>
        <taxon>Fabales</taxon>
        <taxon>Fabaceae</taxon>
        <taxon>Papilionoideae</taxon>
        <taxon>50 kb inversion clade</taxon>
        <taxon>genistoids sensu lato</taxon>
        <taxon>core genistoids</taxon>
        <taxon>Crotalarieae</taxon>
        <taxon>Crotalaria</taxon>
    </lineage>
</organism>